<dbReference type="EMBL" id="JACBNQ010000011">
    <property type="protein sequence ID" value="NYB74639.1"/>
    <property type="molecule type" value="Genomic_DNA"/>
</dbReference>
<feature type="domain" description="HD/PDEase" evidence="1">
    <location>
        <begin position="30"/>
        <end position="150"/>
    </location>
</feature>
<dbReference type="InterPro" id="IPR006674">
    <property type="entry name" value="HD_domain"/>
</dbReference>
<dbReference type="AlphaFoldDB" id="A0A974BJX3"/>
<keyword evidence="3" id="KW-1185">Reference proteome</keyword>
<dbReference type="Pfam" id="PF01966">
    <property type="entry name" value="HD"/>
    <property type="match status" value="1"/>
</dbReference>
<evidence type="ECO:0000259" key="1">
    <source>
        <dbReference type="SMART" id="SM00471"/>
    </source>
</evidence>
<dbReference type="SUPFAM" id="SSF109604">
    <property type="entry name" value="HD-domain/PDEase-like"/>
    <property type="match status" value="1"/>
</dbReference>
<dbReference type="Gene3D" id="1.10.3210.10">
    <property type="entry name" value="Hypothetical protein af1432"/>
    <property type="match status" value="1"/>
</dbReference>
<comment type="caution">
    <text evidence="2">The sequence shown here is derived from an EMBL/GenBank/DDBJ whole genome shotgun (WGS) entry which is preliminary data.</text>
</comment>
<evidence type="ECO:0000313" key="3">
    <source>
        <dbReference type="Proteomes" id="UP000611629"/>
    </source>
</evidence>
<sequence>MIYFDYRFMEVARPIIEHEQYQQMKYIKHHDESVFDHSVKVAFQAYQMAYKRNLDWESTIRGALLHDFFLYKFKKCLSPRLITDSIKHAISHPIIAFDNAIKYFDLNDKEENIIKGHMFPFGVPKSKEAWIVSFVDKYIAVFEYASNFKKMTQRRKQAAYNYNVD</sequence>
<dbReference type="Proteomes" id="UP000611629">
    <property type="component" value="Unassembled WGS sequence"/>
</dbReference>
<organism evidence="2 3">
    <name type="scientific">Sedimentibacter hydroxybenzoicus DSM 7310</name>
    <dbReference type="NCBI Taxonomy" id="1123245"/>
    <lineage>
        <taxon>Bacteria</taxon>
        <taxon>Bacillati</taxon>
        <taxon>Bacillota</taxon>
        <taxon>Tissierellia</taxon>
        <taxon>Sedimentibacter</taxon>
    </lineage>
</organism>
<evidence type="ECO:0000313" key="2">
    <source>
        <dbReference type="EMBL" id="NYB74639.1"/>
    </source>
</evidence>
<gene>
    <name evidence="2" type="ORF">HZF24_10880</name>
</gene>
<dbReference type="SMART" id="SM00471">
    <property type="entry name" value="HDc"/>
    <property type="match status" value="1"/>
</dbReference>
<reference evidence="2" key="1">
    <citation type="submission" date="2020-07" db="EMBL/GenBank/DDBJ databases">
        <title>Genomic analysis of a strain of Sedimentibacter Hydroxybenzoicus DSM7310.</title>
        <authorList>
            <person name="Ma S."/>
        </authorList>
    </citation>
    <scope>NUCLEOTIDE SEQUENCE</scope>
    <source>
        <strain evidence="2">DSM 7310</strain>
    </source>
</reference>
<dbReference type="InterPro" id="IPR003607">
    <property type="entry name" value="HD/PDEase_dom"/>
</dbReference>
<accession>A0A974BJX3</accession>
<protein>
    <submittedName>
        <fullName evidence="2">HD domain-containing protein</fullName>
    </submittedName>
</protein>
<name>A0A974BJX3_SEDHY</name>
<dbReference type="RefSeq" id="WP_179238341.1">
    <property type="nucleotide sequence ID" value="NZ_JACBNQ010000011.1"/>
</dbReference>
<proteinExistence type="predicted"/>